<accession>A0ABU9EFE0</accession>
<evidence type="ECO:0000313" key="2">
    <source>
        <dbReference type="Proteomes" id="UP001484239"/>
    </source>
</evidence>
<gene>
    <name evidence="1" type="ORF">WI372_14525</name>
</gene>
<keyword evidence="2" id="KW-1185">Reference proteome</keyword>
<dbReference type="Pfam" id="PF00543">
    <property type="entry name" value="P-II"/>
    <property type="match status" value="1"/>
</dbReference>
<evidence type="ECO:0008006" key="3">
    <source>
        <dbReference type="Google" id="ProtNLM"/>
    </source>
</evidence>
<sequence length="118" mass="12187">MQMLIAVVNDPEKIDEILSGFLELGITGATIISSEGMGRVLSHDIPIFAGLQTLLTGSRPQNRTIFSVISDEKIDSAIALLQDVCGNLDAPATGIAFALPVGRVVGLAPELGEDGGAA</sequence>
<dbReference type="InterPro" id="IPR002187">
    <property type="entry name" value="N-reg_PII"/>
</dbReference>
<organism evidence="1 2">
    <name type="scientific">Gaopeijia maritima</name>
    <dbReference type="NCBI Taxonomy" id="3119007"/>
    <lineage>
        <taxon>Bacteria</taxon>
        <taxon>Pseudomonadati</taxon>
        <taxon>Gemmatimonadota</taxon>
        <taxon>Longimicrobiia</taxon>
        <taxon>Gaopeijiales</taxon>
        <taxon>Gaopeijiaceae</taxon>
        <taxon>Gaopeijia</taxon>
    </lineage>
</organism>
<protein>
    <recommendedName>
        <fullName evidence="3">Nitrogen regulatory protein P-II</fullName>
    </recommendedName>
</protein>
<evidence type="ECO:0000313" key="1">
    <source>
        <dbReference type="EMBL" id="MEK9502205.1"/>
    </source>
</evidence>
<dbReference type="InterPro" id="IPR015867">
    <property type="entry name" value="N-reg_PII/ATP_PRibTrfase_C"/>
</dbReference>
<proteinExistence type="predicted"/>
<dbReference type="SUPFAM" id="SSF54913">
    <property type="entry name" value="GlnB-like"/>
    <property type="match status" value="1"/>
</dbReference>
<reference evidence="1 2" key="1">
    <citation type="submission" date="2024-02" db="EMBL/GenBank/DDBJ databases">
        <title>A novel Gemmatimonadota bacterium.</title>
        <authorList>
            <person name="Du Z.-J."/>
            <person name="Ye Y.-Q."/>
        </authorList>
    </citation>
    <scope>NUCLEOTIDE SEQUENCE [LARGE SCALE GENOMIC DNA]</scope>
    <source>
        <strain evidence="1 2">DH-20</strain>
    </source>
</reference>
<dbReference type="InterPro" id="IPR011322">
    <property type="entry name" value="N-reg_PII-like_a/b"/>
</dbReference>
<dbReference type="EMBL" id="JBBHLI010000010">
    <property type="protein sequence ID" value="MEK9502205.1"/>
    <property type="molecule type" value="Genomic_DNA"/>
</dbReference>
<comment type="caution">
    <text evidence="1">The sequence shown here is derived from an EMBL/GenBank/DDBJ whole genome shotgun (WGS) entry which is preliminary data.</text>
</comment>
<dbReference type="RefSeq" id="WP_405274575.1">
    <property type="nucleotide sequence ID" value="NZ_CP144380.1"/>
</dbReference>
<name>A0ABU9EFE0_9BACT</name>
<dbReference type="Proteomes" id="UP001484239">
    <property type="component" value="Unassembled WGS sequence"/>
</dbReference>
<dbReference type="Gene3D" id="3.30.70.120">
    <property type="match status" value="1"/>
</dbReference>